<keyword evidence="1" id="KW-1133">Transmembrane helix</keyword>
<reference evidence="2 3" key="1">
    <citation type="journal article" date="2010" name="BMC Genomics">
        <title>Genome sequence of the pattern forming Paenibacillus vortex bacterium reveals potential for thriving in complex environments.</title>
        <authorList>
            <person name="Sirota-Madi A."/>
            <person name="Olender T."/>
            <person name="Helman Y."/>
            <person name="Ingham C."/>
            <person name="Brainis I."/>
            <person name="Roth D."/>
            <person name="Hagi E."/>
            <person name="Brodsky L."/>
            <person name="Leshkowitz D."/>
            <person name="Galatenko V."/>
            <person name="Nikolaev V."/>
            <person name="Mugasimangalam R.C."/>
            <person name="Bransburg-Zabary S."/>
            <person name="Gutnick D.L."/>
            <person name="Lancet D."/>
            <person name="Ben-Jacob E."/>
        </authorList>
    </citation>
    <scope>NUCLEOTIDE SEQUENCE [LARGE SCALE GENOMIC DNA]</scope>
    <source>
        <strain evidence="2 3">V453</strain>
    </source>
</reference>
<dbReference type="GeneID" id="97558011"/>
<protein>
    <submittedName>
        <fullName evidence="2">Uncharacterized protein</fullName>
    </submittedName>
</protein>
<keyword evidence="3" id="KW-1185">Reference proteome</keyword>
<dbReference type="AlphaFoldDB" id="A0A2R9T0H6"/>
<comment type="caution">
    <text evidence="2">The sequence shown here is derived from an EMBL/GenBank/DDBJ whole genome shotgun (WGS) entry which is preliminary data.</text>
</comment>
<evidence type="ECO:0000256" key="1">
    <source>
        <dbReference type="SAM" id="Phobius"/>
    </source>
</evidence>
<name>A0A2R9T0H6_9BACL</name>
<gene>
    <name evidence="2" type="ORF">PVOR_04868</name>
</gene>
<evidence type="ECO:0000313" key="3">
    <source>
        <dbReference type="Proteomes" id="UP000003094"/>
    </source>
</evidence>
<dbReference type="EMBL" id="ADHJ01000009">
    <property type="protein sequence ID" value="EFU43066.1"/>
    <property type="molecule type" value="Genomic_DNA"/>
</dbReference>
<dbReference type="Proteomes" id="UP000003094">
    <property type="component" value="Unassembled WGS sequence"/>
</dbReference>
<keyword evidence="1" id="KW-0472">Membrane</keyword>
<dbReference type="KEGG" id="pvo:PVOR_04868"/>
<organism evidence="2 3">
    <name type="scientific">Paenibacillus vortex V453</name>
    <dbReference type="NCBI Taxonomy" id="715225"/>
    <lineage>
        <taxon>Bacteria</taxon>
        <taxon>Bacillati</taxon>
        <taxon>Bacillota</taxon>
        <taxon>Bacilli</taxon>
        <taxon>Bacillales</taxon>
        <taxon>Paenibacillaceae</taxon>
        <taxon>Paenibacillus</taxon>
    </lineage>
</organism>
<feature type="transmembrane region" description="Helical" evidence="1">
    <location>
        <begin position="16"/>
        <end position="39"/>
    </location>
</feature>
<sequence length="46" mass="5318">MKSTRTKAKFSRFEKIFIFTLLGLAASFIIAFFVLRYIVLNISFAP</sequence>
<accession>A0A2R9T0H6</accession>
<proteinExistence type="predicted"/>
<dbReference type="RefSeq" id="WP_006207870.1">
    <property type="nucleotide sequence ID" value="NZ_ADHJ01000009.1"/>
</dbReference>
<evidence type="ECO:0000313" key="2">
    <source>
        <dbReference type="EMBL" id="EFU43066.1"/>
    </source>
</evidence>
<keyword evidence="1" id="KW-0812">Transmembrane</keyword>